<dbReference type="Proteomes" id="UP000196082">
    <property type="component" value="Unassembled WGS sequence"/>
</dbReference>
<protein>
    <submittedName>
        <fullName evidence="1">Uncharacterized protein</fullName>
    </submittedName>
</protein>
<organism evidence="1 2">
    <name type="scientific">Pseudomonas putida</name>
    <name type="common">Arthrobacter siderocapsulatus</name>
    <dbReference type="NCBI Taxonomy" id="303"/>
    <lineage>
        <taxon>Bacteria</taxon>
        <taxon>Pseudomonadati</taxon>
        <taxon>Pseudomonadota</taxon>
        <taxon>Gammaproteobacteria</taxon>
        <taxon>Pseudomonadales</taxon>
        <taxon>Pseudomonadaceae</taxon>
        <taxon>Pseudomonas</taxon>
    </lineage>
</organism>
<evidence type="ECO:0000313" key="1">
    <source>
        <dbReference type="EMBL" id="OUM28313.1"/>
    </source>
</evidence>
<evidence type="ECO:0000313" key="2">
    <source>
        <dbReference type="Proteomes" id="UP000196082"/>
    </source>
</evidence>
<sequence>MTELSTKEFYSVDQASQHAAEWCKRNPAWRRICDIPDISVFEKTYDEIPKRERTYWEKNGGEECWREFGAEGTKVPTGFISGKGDFFDHVLKVPLHHNMMMVYRVGKRWKP</sequence>
<dbReference type="AlphaFoldDB" id="A0A1Y3KZA4"/>
<gene>
    <name evidence="1" type="ORF">B8W72_20880</name>
</gene>
<comment type="caution">
    <text evidence="1">The sequence shown here is derived from an EMBL/GenBank/DDBJ whole genome shotgun (WGS) entry which is preliminary data.</text>
</comment>
<dbReference type="EMBL" id="NFSB01000084">
    <property type="protein sequence ID" value="OUM28313.1"/>
    <property type="molecule type" value="Genomic_DNA"/>
</dbReference>
<accession>A0A1Y3KZA4</accession>
<reference evidence="1 2" key="1">
    <citation type="submission" date="2017-05" db="EMBL/GenBank/DDBJ databases">
        <title>Whole genome sequence of Pseudomonas putida isolate 1312 commercialized as a biostimulant.</title>
        <authorList>
            <person name="Crovadore J."/>
            <person name="Blanc P."/>
            <person name="Chablais R."/>
            <person name="Cochard B."/>
            <person name="Grizard D."/>
            <person name="Lefort F."/>
        </authorList>
    </citation>
    <scope>NUCLEOTIDE SEQUENCE [LARGE SCALE GENOMIC DNA]</scope>
    <source>
        <strain evidence="1 2">1312</strain>
    </source>
</reference>
<dbReference type="RefSeq" id="WP_086977756.1">
    <property type="nucleotide sequence ID" value="NZ_NFSB01000084.1"/>
</dbReference>
<proteinExistence type="predicted"/>
<name>A0A1Y3KZA4_PSEPU</name>